<accession>A0A6L8VGR2</accession>
<dbReference type="Gene3D" id="1.20.120.1630">
    <property type="match status" value="1"/>
</dbReference>
<keyword evidence="1" id="KW-0812">Transmembrane</keyword>
<proteinExistence type="predicted"/>
<reference evidence="2 3" key="1">
    <citation type="submission" date="2020-01" db="EMBL/GenBank/DDBJ databases">
        <title>Frigidibacter albus SP32T (=CGMCC 1.13995T).</title>
        <authorList>
            <person name="Liao X."/>
        </authorList>
    </citation>
    <scope>NUCLEOTIDE SEQUENCE [LARGE SCALE GENOMIC DNA]</scope>
    <source>
        <strain evidence="2 3">SP32</strain>
    </source>
</reference>
<feature type="transmembrane region" description="Helical" evidence="1">
    <location>
        <begin position="162"/>
        <end position="185"/>
    </location>
</feature>
<feature type="transmembrane region" description="Helical" evidence="1">
    <location>
        <begin position="80"/>
        <end position="99"/>
    </location>
</feature>
<evidence type="ECO:0000313" key="3">
    <source>
        <dbReference type="Proteomes" id="UP000477083"/>
    </source>
</evidence>
<dbReference type="OrthoDB" id="7388137at2"/>
<gene>
    <name evidence="2" type="ORF">GS660_06590</name>
</gene>
<dbReference type="AlphaFoldDB" id="A0A6L8VGR2"/>
<evidence type="ECO:0000313" key="2">
    <source>
        <dbReference type="EMBL" id="MZQ88762.1"/>
    </source>
</evidence>
<feature type="transmembrane region" description="Helical" evidence="1">
    <location>
        <begin position="119"/>
        <end position="141"/>
    </location>
</feature>
<dbReference type="Proteomes" id="UP000477083">
    <property type="component" value="Unassembled WGS sequence"/>
</dbReference>
<evidence type="ECO:0000256" key="1">
    <source>
        <dbReference type="SAM" id="Phobius"/>
    </source>
</evidence>
<evidence type="ECO:0008006" key="4">
    <source>
        <dbReference type="Google" id="ProtNLM"/>
    </source>
</evidence>
<dbReference type="RefSeq" id="WP_161344666.1">
    <property type="nucleotide sequence ID" value="NZ_BMGW01000003.1"/>
</dbReference>
<protein>
    <recommendedName>
        <fullName evidence="4">DUF1295 domain-containing protein</fullName>
    </recommendedName>
</protein>
<feature type="transmembrane region" description="Helical" evidence="1">
    <location>
        <begin position="281"/>
        <end position="305"/>
    </location>
</feature>
<organism evidence="2 3">
    <name type="scientific">Frigidibacter albus</name>
    <dbReference type="NCBI Taxonomy" id="1465486"/>
    <lineage>
        <taxon>Bacteria</taxon>
        <taxon>Pseudomonadati</taxon>
        <taxon>Pseudomonadota</taxon>
        <taxon>Alphaproteobacteria</taxon>
        <taxon>Rhodobacterales</taxon>
        <taxon>Paracoccaceae</taxon>
        <taxon>Frigidibacter</taxon>
    </lineage>
</organism>
<dbReference type="EMBL" id="WWNR01000003">
    <property type="protein sequence ID" value="MZQ88762.1"/>
    <property type="molecule type" value="Genomic_DNA"/>
</dbReference>
<sequence>MNSPPLTTGLVGLAVLLTALALWPTGFARNPVTEFNLFVLLVALAMGAVDLAVHRTWRQPEAGIVQPLRLIPGRLASRTLLHKLAGTLGVVALALILYRSADIYRAPWYGTFLNQFHMALPWLVPVSLVYVTALHCISVKASDHLESFGRVLMTLGREGDRAQAADFALIWLVKLFFLPLMYGYAVDDWLFFFREPFPDGSFRTVYEYLYRFVFFVDVIFSIIGYALSLRLTGAHVRWPERTFRGWAVCLMCYMPFWQVIGRDFLAYEDSIVWGQLLEQHPVIYALWGSTILALLMVYVGSTVCFGMRFSNLTYRGTIWQGPYALVRHPAYICKNASMWMVQLPFLAAAPGEAMANTLALAGIGCLYFMRARHEEACCSEARDYRLYRRFMDRHGLRPRLIRAARGWRPALGLTSALRPRGTGAR</sequence>
<keyword evidence="3" id="KW-1185">Reference proteome</keyword>
<feature type="transmembrane region" description="Helical" evidence="1">
    <location>
        <begin position="37"/>
        <end position="53"/>
    </location>
</feature>
<feature type="transmembrane region" description="Helical" evidence="1">
    <location>
        <begin position="243"/>
        <end position="261"/>
    </location>
</feature>
<comment type="caution">
    <text evidence="2">The sequence shown here is derived from an EMBL/GenBank/DDBJ whole genome shotgun (WGS) entry which is preliminary data.</text>
</comment>
<feature type="transmembrane region" description="Helical" evidence="1">
    <location>
        <begin position="208"/>
        <end position="231"/>
    </location>
</feature>
<keyword evidence="1" id="KW-0472">Membrane</keyword>
<keyword evidence="1" id="KW-1133">Transmembrane helix</keyword>
<name>A0A6L8VGR2_9RHOB</name>